<evidence type="ECO:0000256" key="6">
    <source>
        <dbReference type="PIRNR" id="PIRNR000139"/>
    </source>
</evidence>
<reference evidence="8 9" key="1">
    <citation type="submission" date="2016-10" db="EMBL/GenBank/DDBJ databases">
        <authorList>
            <person name="de Groot N.N."/>
        </authorList>
    </citation>
    <scope>NUCLEOTIDE SEQUENCE [LARGE SCALE GENOMIC DNA]</scope>
    <source>
        <strain evidence="8 9">DSM 21632</strain>
    </source>
</reference>
<evidence type="ECO:0000256" key="1">
    <source>
        <dbReference type="ARBA" id="ARBA00022485"/>
    </source>
</evidence>
<evidence type="ECO:0000259" key="7">
    <source>
        <dbReference type="PROSITE" id="PS51379"/>
    </source>
</evidence>
<comment type="cofactor">
    <cofactor evidence="6">
        <name>[4Fe-4S] cluster</name>
        <dbReference type="ChEBI" id="CHEBI:49883"/>
    </cofactor>
    <text evidence="6">Binds 2 [4Fe-4S] clusters.</text>
</comment>
<dbReference type="EC" id="1.1.99.14" evidence="6"/>
<dbReference type="PIRSF" id="PIRSF000139">
    <property type="entry name" value="Glc_ox_4Fe-4S"/>
    <property type="match status" value="1"/>
</dbReference>
<keyword evidence="1 6" id="KW-0004">4Fe-4S</keyword>
<evidence type="ECO:0000256" key="3">
    <source>
        <dbReference type="ARBA" id="ARBA00022737"/>
    </source>
</evidence>
<dbReference type="InterPro" id="IPR017896">
    <property type="entry name" value="4Fe4S_Fe-S-bd"/>
</dbReference>
<protein>
    <recommendedName>
        <fullName evidence="6">Glycolate oxidase iron-sulfur subunit</fullName>
        <ecNumber evidence="6">1.1.99.14</ecNumber>
    </recommendedName>
</protein>
<dbReference type="Pfam" id="PF02754">
    <property type="entry name" value="CCG"/>
    <property type="match status" value="2"/>
</dbReference>
<dbReference type="SUPFAM" id="SSF46548">
    <property type="entry name" value="alpha-helical ferredoxin"/>
    <property type="match status" value="1"/>
</dbReference>
<keyword evidence="6" id="KW-0813">Transport</keyword>
<keyword evidence="6" id="KW-0249">Electron transport</keyword>
<keyword evidence="9" id="KW-1185">Reference proteome</keyword>
<proteinExistence type="predicted"/>
<dbReference type="InterPro" id="IPR009051">
    <property type="entry name" value="Helical_ferredxn"/>
</dbReference>
<organism evidence="8 9">
    <name type="scientific">Alteribacillus persepolensis</name>
    <dbReference type="NCBI Taxonomy" id="568899"/>
    <lineage>
        <taxon>Bacteria</taxon>
        <taxon>Bacillati</taxon>
        <taxon>Bacillota</taxon>
        <taxon>Bacilli</taxon>
        <taxon>Bacillales</taxon>
        <taxon>Bacillaceae</taxon>
        <taxon>Alteribacillus</taxon>
    </lineage>
</organism>
<evidence type="ECO:0000256" key="5">
    <source>
        <dbReference type="ARBA" id="ARBA00023014"/>
    </source>
</evidence>
<dbReference type="InterPro" id="IPR004017">
    <property type="entry name" value="Cys_rich_dom"/>
</dbReference>
<dbReference type="PANTHER" id="PTHR32479:SF17">
    <property type="entry name" value="GLYCOLATE OXIDASE IRON-SULFUR SUBUNIT"/>
    <property type="match status" value="1"/>
</dbReference>
<dbReference type="RefSeq" id="WP_091276582.1">
    <property type="nucleotide sequence ID" value="NZ_FNDK01000035.1"/>
</dbReference>
<keyword evidence="4 6" id="KW-0408">Iron</keyword>
<dbReference type="Gene3D" id="1.10.1060.10">
    <property type="entry name" value="Alpha-helical ferredoxin"/>
    <property type="match status" value="1"/>
</dbReference>
<gene>
    <name evidence="8" type="ORF">SAMN05192534_13515</name>
</gene>
<comment type="function">
    <text evidence="6">Component of a complex that catalyzes the oxidation of glycolate to glyoxylate.</text>
</comment>
<dbReference type="GO" id="GO:0051539">
    <property type="term" value="F:4 iron, 4 sulfur cluster binding"/>
    <property type="evidence" value="ECO:0007669"/>
    <property type="project" value="UniProtKB-UniRule"/>
</dbReference>
<evidence type="ECO:0000313" key="9">
    <source>
        <dbReference type="Proteomes" id="UP000199163"/>
    </source>
</evidence>
<dbReference type="Pfam" id="PF13183">
    <property type="entry name" value="Fer4_8"/>
    <property type="match status" value="1"/>
</dbReference>
<dbReference type="EMBL" id="FNDK01000035">
    <property type="protein sequence ID" value="SDI33090.1"/>
    <property type="molecule type" value="Genomic_DNA"/>
</dbReference>
<dbReference type="Proteomes" id="UP000199163">
    <property type="component" value="Unassembled WGS sequence"/>
</dbReference>
<dbReference type="AlphaFoldDB" id="A0A1G8JRB1"/>
<comment type="catalytic activity">
    <reaction evidence="6">
        <text>glycolate + A = glyoxylate + AH2</text>
        <dbReference type="Rhea" id="RHEA:21264"/>
        <dbReference type="ChEBI" id="CHEBI:13193"/>
        <dbReference type="ChEBI" id="CHEBI:17499"/>
        <dbReference type="ChEBI" id="CHEBI:29805"/>
        <dbReference type="ChEBI" id="CHEBI:36655"/>
        <dbReference type="EC" id="1.1.99.14"/>
    </reaction>
</comment>
<dbReference type="GO" id="GO:0019154">
    <property type="term" value="F:glycolate dehydrogenase activity"/>
    <property type="evidence" value="ECO:0007669"/>
    <property type="project" value="UniProtKB-EC"/>
</dbReference>
<evidence type="ECO:0000313" key="8">
    <source>
        <dbReference type="EMBL" id="SDI33090.1"/>
    </source>
</evidence>
<evidence type="ECO:0000256" key="4">
    <source>
        <dbReference type="ARBA" id="ARBA00023004"/>
    </source>
</evidence>
<evidence type="ECO:0000256" key="2">
    <source>
        <dbReference type="ARBA" id="ARBA00022723"/>
    </source>
</evidence>
<dbReference type="GO" id="GO:0046872">
    <property type="term" value="F:metal ion binding"/>
    <property type="evidence" value="ECO:0007669"/>
    <property type="project" value="UniProtKB-UniRule"/>
</dbReference>
<name>A0A1G8JRB1_9BACI</name>
<dbReference type="PROSITE" id="PS51379">
    <property type="entry name" value="4FE4S_FER_2"/>
    <property type="match status" value="2"/>
</dbReference>
<dbReference type="STRING" id="568899.SAMN05192534_13515"/>
<dbReference type="OrthoDB" id="9770306at2"/>
<feature type="domain" description="4Fe-4S ferredoxin-type" evidence="7">
    <location>
        <begin position="59"/>
        <end position="83"/>
    </location>
</feature>
<keyword evidence="5 6" id="KW-0411">Iron-sulfur</keyword>
<sequence length="440" mass="49230">MSDWKTLQDKLSYDKTFDCVQCGYCLPACPTYETMEKETHSPRGRINLVKMAAEGKIALEELEEPIEKCLGCMACTSVCPTNVDYASILEGAKETLASETDKTPTKTENFLFETFFPSSQWMNRLGSAAWLYQKTGLQTFAQKLKLTQLAPFPLSEFEKVLPAQTSPSERKKRSYRVQPPGKKQATAAFFTGCVMDGMFFDINQKTIELLRLSGVEVVIPSAQTCCGALHAHSGKAETAKALAMDNIRAFEEEEIDFIVTNAGGCGARLSEYDMLFEESSEWHKRAHMFTEKVKDISEVLVMMDGLSFQTSVKKTITYQPSCHMTNVQKVTHAPWQLIEQIPGISLREMSNPDFCCGSAGIYNMVHYEESMDILDKKMKDVNAVQPEVIVTTNPGCLLQMKLGIEREEKASKKEAIHLVELLMTASPQAKEPASEQEHVL</sequence>
<dbReference type="PANTHER" id="PTHR32479">
    <property type="entry name" value="GLYCOLATE OXIDASE IRON-SULFUR SUBUNIT"/>
    <property type="match status" value="1"/>
</dbReference>
<accession>A0A1G8JRB1</accession>
<dbReference type="PROSITE" id="PS00198">
    <property type="entry name" value="4FE4S_FER_1"/>
    <property type="match status" value="1"/>
</dbReference>
<keyword evidence="3" id="KW-0677">Repeat</keyword>
<dbReference type="InterPro" id="IPR017900">
    <property type="entry name" value="4Fe4S_Fe_S_CS"/>
</dbReference>
<keyword evidence="2 6" id="KW-0479">Metal-binding</keyword>
<feature type="domain" description="4Fe-4S ferredoxin-type" evidence="7">
    <location>
        <begin position="9"/>
        <end position="40"/>
    </location>
</feature>
<comment type="catalytic activity">
    <reaction evidence="6">
        <text>(R)-lactate + A = pyruvate + AH2</text>
        <dbReference type="Rhea" id="RHEA:15089"/>
        <dbReference type="ChEBI" id="CHEBI:13193"/>
        <dbReference type="ChEBI" id="CHEBI:15361"/>
        <dbReference type="ChEBI" id="CHEBI:16004"/>
        <dbReference type="ChEBI" id="CHEBI:17499"/>
    </reaction>
</comment>
<dbReference type="InterPro" id="IPR012257">
    <property type="entry name" value="Glc_ox_4Fe-4S"/>
</dbReference>